<dbReference type="Pfam" id="PF00672">
    <property type="entry name" value="HAMP"/>
    <property type="match status" value="1"/>
</dbReference>
<sequence>MLKNLSIRASLNAMIALFGIVLVVGAAVGLSSMRSGNESLRQTYTVDTPAVADLEGDSVKLLNARLALATYASLAELKDQKGQDAVLQRLNVYLQASNDYLSHYLSQVGAGDEQQGLVKDMQDKRTAFLRQGLEPALAAIKSGDRQTFVQLQAHVMPKLFNVYSSAMDALVKAQFNRSAKRYQDAQDRFHAVSMAVAVGLAAVLLLAWGGRMMLMRAIVDPVNAAIGYFNRISEGDLTGRIVATSDNEMGKLSAALQKMQDSLRAAITAVRGGTESINVGVNEIAAGNTDLSQRTEEQAASLEETAASIEQLTSTVKQTADNARQASQLAQDTSGLAVRGGELTQQVVGTMENIVNDSHKIADIVGVIEGIAFQTNILALNAAVEAARAGEQGRGFAVVASEVRALAQRSAGAAKEIKGLIAESTSRVHSGSELVEQSGATITEIVDSIARVSAIMNEIAAASAEQSVGIDQVNLAVAQMDEVTQQNAALVEEASAAAQSMAGQARTLREAVAVFKVAETGAST</sequence>
<dbReference type="CDD" id="cd11386">
    <property type="entry name" value="MCP_signal"/>
    <property type="match status" value="1"/>
</dbReference>
<evidence type="ECO:0000313" key="16">
    <source>
        <dbReference type="EMBL" id="CAB3803534.1"/>
    </source>
</evidence>
<keyword evidence="9 11" id="KW-0807">Transducer</keyword>
<comment type="similarity">
    <text evidence="10">Belongs to the methyl-accepting chemotaxis (MCP) protein family.</text>
</comment>
<dbReference type="GO" id="GO:0004888">
    <property type="term" value="F:transmembrane signaling receptor activity"/>
    <property type="evidence" value="ECO:0007669"/>
    <property type="project" value="InterPro"/>
</dbReference>
<dbReference type="InterPro" id="IPR003660">
    <property type="entry name" value="HAMP_dom"/>
</dbReference>
<evidence type="ECO:0000256" key="5">
    <source>
        <dbReference type="ARBA" id="ARBA00022519"/>
    </source>
</evidence>
<accession>A0A6S7DEW4</accession>
<evidence type="ECO:0000256" key="12">
    <source>
        <dbReference type="SAM" id="Coils"/>
    </source>
</evidence>
<keyword evidence="12" id="KW-0175">Coiled coil</keyword>
<organism evidence="16 17">
    <name type="scientific">Pararobbsia alpina</name>
    <dbReference type="NCBI Taxonomy" id="621374"/>
    <lineage>
        <taxon>Bacteria</taxon>
        <taxon>Pseudomonadati</taxon>
        <taxon>Pseudomonadota</taxon>
        <taxon>Betaproteobacteria</taxon>
        <taxon>Burkholderiales</taxon>
        <taxon>Burkholderiaceae</taxon>
        <taxon>Pararobbsia</taxon>
    </lineage>
</organism>
<dbReference type="CDD" id="cd06225">
    <property type="entry name" value="HAMP"/>
    <property type="match status" value="1"/>
</dbReference>
<evidence type="ECO:0000256" key="6">
    <source>
        <dbReference type="ARBA" id="ARBA00022692"/>
    </source>
</evidence>
<keyword evidence="2" id="KW-1003">Cell membrane</keyword>
<comment type="subcellular location">
    <subcellularLocation>
        <location evidence="1">Cell inner membrane</location>
        <topology evidence="1">Multi-pass membrane protein</topology>
    </subcellularLocation>
</comment>
<feature type="coiled-coil region" evidence="12">
    <location>
        <begin position="292"/>
        <end position="329"/>
    </location>
</feature>
<evidence type="ECO:0000259" key="14">
    <source>
        <dbReference type="PROSITE" id="PS50111"/>
    </source>
</evidence>
<keyword evidence="4" id="KW-0145">Chemotaxis</keyword>
<feature type="domain" description="HAMP" evidence="15">
    <location>
        <begin position="216"/>
        <end position="268"/>
    </location>
</feature>
<protein>
    <recommendedName>
        <fullName evidence="18">Methyl-accepting chemotaxis protein I</fullName>
    </recommendedName>
</protein>
<dbReference type="Proteomes" id="UP000494115">
    <property type="component" value="Unassembled WGS sequence"/>
</dbReference>
<evidence type="ECO:0000256" key="1">
    <source>
        <dbReference type="ARBA" id="ARBA00004429"/>
    </source>
</evidence>
<dbReference type="Pfam" id="PF00015">
    <property type="entry name" value="MCPsignal"/>
    <property type="match status" value="1"/>
</dbReference>
<evidence type="ECO:0000256" key="7">
    <source>
        <dbReference type="ARBA" id="ARBA00022989"/>
    </source>
</evidence>
<evidence type="ECO:0000256" key="3">
    <source>
        <dbReference type="ARBA" id="ARBA00022481"/>
    </source>
</evidence>
<dbReference type="PROSITE" id="PS50885">
    <property type="entry name" value="HAMP"/>
    <property type="match status" value="1"/>
</dbReference>
<keyword evidence="3" id="KW-0488">Methylation</keyword>
<dbReference type="InterPro" id="IPR003122">
    <property type="entry name" value="Tar_rcpt_lig-bd"/>
</dbReference>
<name>A0A6S7DEW4_9BURK</name>
<feature type="transmembrane region" description="Helical" evidence="13">
    <location>
        <begin position="189"/>
        <end position="208"/>
    </location>
</feature>
<keyword evidence="6 13" id="KW-0812">Transmembrane</keyword>
<dbReference type="PROSITE" id="PS50111">
    <property type="entry name" value="CHEMOTAXIS_TRANSDUC_2"/>
    <property type="match status" value="1"/>
</dbReference>
<dbReference type="GO" id="GO:0005886">
    <property type="term" value="C:plasma membrane"/>
    <property type="evidence" value="ECO:0007669"/>
    <property type="project" value="UniProtKB-SubCell"/>
</dbReference>
<dbReference type="PANTHER" id="PTHR43531">
    <property type="entry name" value="PROTEIN ICFG"/>
    <property type="match status" value="1"/>
</dbReference>
<dbReference type="FunFam" id="1.10.287.950:FF:000001">
    <property type="entry name" value="Methyl-accepting chemotaxis sensory transducer"/>
    <property type="match status" value="1"/>
</dbReference>
<feature type="transmembrane region" description="Helical" evidence="13">
    <location>
        <begin position="12"/>
        <end position="33"/>
    </location>
</feature>
<evidence type="ECO:0000256" key="10">
    <source>
        <dbReference type="ARBA" id="ARBA00029447"/>
    </source>
</evidence>
<dbReference type="AlphaFoldDB" id="A0A6S7DEW4"/>
<dbReference type="Gene3D" id="1.10.287.950">
    <property type="entry name" value="Methyl-accepting chemotaxis protein"/>
    <property type="match status" value="1"/>
</dbReference>
<dbReference type="GO" id="GO:0006935">
    <property type="term" value="P:chemotaxis"/>
    <property type="evidence" value="ECO:0007669"/>
    <property type="project" value="UniProtKB-KW"/>
</dbReference>
<feature type="domain" description="Methyl-accepting transducer" evidence="14">
    <location>
        <begin position="273"/>
        <end position="502"/>
    </location>
</feature>
<dbReference type="PANTHER" id="PTHR43531:SF14">
    <property type="entry name" value="METHYL-ACCEPTING CHEMOTAXIS PROTEIN I-RELATED"/>
    <property type="match status" value="1"/>
</dbReference>
<dbReference type="SMART" id="SM00304">
    <property type="entry name" value="HAMP"/>
    <property type="match status" value="1"/>
</dbReference>
<keyword evidence="5" id="KW-0997">Cell inner membrane</keyword>
<evidence type="ECO:0000256" key="4">
    <source>
        <dbReference type="ARBA" id="ARBA00022500"/>
    </source>
</evidence>
<evidence type="ECO:0000256" key="2">
    <source>
        <dbReference type="ARBA" id="ARBA00022475"/>
    </source>
</evidence>
<dbReference type="SMART" id="SM00283">
    <property type="entry name" value="MA"/>
    <property type="match status" value="1"/>
</dbReference>
<keyword evidence="17" id="KW-1185">Reference proteome</keyword>
<evidence type="ECO:0000259" key="15">
    <source>
        <dbReference type="PROSITE" id="PS50885"/>
    </source>
</evidence>
<dbReference type="InterPro" id="IPR051310">
    <property type="entry name" value="MCP_chemotaxis"/>
</dbReference>
<evidence type="ECO:0000256" key="9">
    <source>
        <dbReference type="ARBA" id="ARBA00023224"/>
    </source>
</evidence>
<dbReference type="SUPFAM" id="SSF58104">
    <property type="entry name" value="Methyl-accepting chemotaxis protein (MCP) signaling domain"/>
    <property type="match status" value="1"/>
</dbReference>
<dbReference type="GO" id="GO:0007165">
    <property type="term" value="P:signal transduction"/>
    <property type="evidence" value="ECO:0007669"/>
    <property type="project" value="UniProtKB-KW"/>
</dbReference>
<reference evidence="16 17" key="1">
    <citation type="submission" date="2020-04" db="EMBL/GenBank/DDBJ databases">
        <authorList>
            <person name="De Canck E."/>
        </authorList>
    </citation>
    <scope>NUCLEOTIDE SEQUENCE [LARGE SCALE GENOMIC DNA]</scope>
    <source>
        <strain evidence="16 17">LMG 28138</strain>
    </source>
</reference>
<gene>
    <name evidence="16" type="ORF">LMG28138_05366</name>
</gene>
<dbReference type="InterPro" id="IPR004089">
    <property type="entry name" value="MCPsignal_dom"/>
</dbReference>
<evidence type="ECO:0000256" key="8">
    <source>
        <dbReference type="ARBA" id="ARBA00023136"/>
    </source>
</evidence>
<dbReference type="Pfam" id="PF02203">
    <property type="entry name" value="TarH"/>
    <property type="match status" value="1"/>
</dbReference>
<dbReference type="EMBL" id="CADIKM010000056">
    <property type="protein sequence ID" value="CAB3803534.1"/>
    <property type="molecule type" value="Genomic_DNA"/>
</dbReference>
<dbReference type="PRINTS" id="PR00260">
    <property type="entry name" value="CHEMTRNSDUCR"/>
</dbReference>
<keyword evidence="8 13" id="KW-0472">Membrane</keyword>
<evidence type="ECO:0000256" key="11">
    <source>
        <dbReference type="PROSITE-ProRule" id="PRU00284"/>
    </source>
</evidence>
<proteinExistence type="inferred from homology"/>
<evidence type="ECO:0000313" key="17">
    <source>
        <dbReference type="Proteomes" id="UP000494115"/>
    </source>
</evidence>
<evidence type="ECO:0008006" key="18">
    <source>
        <dbReference type="Google" id="ProtNLM"/>
    </source>
</evidence>
<dbReference type="InterPro" id="IPR004090">
    <property type="entry name" value="Chemotax_Me-accpt_rcpt"/>
</dbReference>
<keyword evidence="7 13" id="KW-1133">Transmembrane helix</keyword>
<evidence type="ECO:0000256" key="13">
    <source>
        <dbReference type="SAM" id="Phobius"/>
    </source>
</evidence>
<dbReference type="RefSeq" id="WP_175107934.1">
    <property type="nucleotide sequence ID" value="NZ_CADIKM010000056.1"/>
</dbReference>